<sequence length="441" mass="46391">MHLSPELFTILMFAGLLVGLLLGHPLAFVLGGLSVIFAMLGPGIPAFGIVINRVWGLADNYVMVAIPIFVFMARLLSDSGITDRLFHTLRLLFGPVPGGLNFAVIIISVLLAATTGMVGASLAVMGVLALPAMISYGYRKETSTGAIAAGGSLGILIPPSIMLVVMGGYAQLSVGKLFAAALVPGLLLAACYALYTGILCWMKPQYGPPVTAEERAQTSTGTLLLMLLKEVAPTLALILGVLGSIFTGIATVTEAASIGAAIAFLIILAYRRFSWAMLRTAVIETGITTAMVMFVAIGATAFTGIFVAGGGMGVVQSFFTGLEIGRWGTFALLMFAVFIAGMFLDWLGVIMICFPIFLPIAAALGFDKLWFVMMIAVCLQTSFLTPPVGYALFYLKGVAPKGVTTMHIYRGVVPFVLIILGVIGLCALFPGIVTWLPSRVG</sequence>
<feature type="domain" description="TRAP C4-dicarboxylate transport system permease DctM subunit" evidence="8">
    <location>
        <begin position="14"/>
        <end position="431"/>
    </location>
</feature>
<evidence type="ECO:0000313" key="10">
    <source>
        <dbReference type="Proteomes" id="UP000075787"/>
    </source>
</evidence>
<dbReference type="GeneID" id="97239288"/>
<keyword evidence="6 7" id="KW-0472">Membrane</keyword>
<protein>
    <recommendedName>
        <fullName evidence="7">TRAP transporter large permease protein</fullName>
    </recommendedName>
</protein>
<feature type="transmembrane region" description="Helical" evidence="7">
    <location>
        <begin position="60"/>
        <end position="77"/>
    </location>
</feature>
<dbReference type="PANTHER" id="PTHR33362">
    <property type="entry name" value="SIALIC ACID TRAP TRANSPORTER PERMEASE PROTEIN SIAT-RELATED"/>
    <property type="match status" value="1"/>
</dbReference>
<dbReference type="PIRSF" id="PIRSF006066">
    <property type="entry name" value="HI0050"/>
    <property type="match status" value="1"/>
</dbReference>
<dbReference type="Proteomes" id="UP000075787">
    <property type="component" value="Unassembled WGS sequence"/>
</dbReference>
<keyword evidence="5 7" id="KW-1133">Transmembrane helix</keyword>
<dbReference type="EMBL" id="LPZR01000156">
    <property type="protein sequence ID" value="KYO52444.1"/>
    <property type="molecule type" value="Genomic_DNA"/>
</dbReference>
<evidence type="ECO:0000256" key="1">
    <source>
        <dbReference type="ARBA" id="ARBA00004429"/>
    </source>
</evidence>
<dbReference type="InterPro" id="IPR010656">
    <property type="entry name" value="DctM"/>
</dbReference>
<comment type="subunit">
    <text evidence="7">The complex comprises the extracytoplasmic solute receptor protein and the two transmembrane proteins.</text>
</comment>
<keyword evidence="2" id="KW-1003">Cell membrane</keyword>
<keyword evidence="7" id="KW-0813">Transport</keyword>
<dbReference type="OrthoDB" id="7339120at2"/>
<keyword evidence="4 7" id="KW-0812">Transmembrane</keyword>
<accession>A0A162KYC6</accession>
<evidence type="ECO:0000256" key="4">
    <source>
        <dbReference type="ARBA" id="ARBA00022692"/>
    </source>
</evidence>
<organism evidence="9 10">
    <name type="scientific">Tistrella mobilis</name>
    <dbReference type="NCBI Taxonomy" id="171437"/>
    <lineage>
        <taxon>Bacteria</taxon>
        <taxon>Pseudomonadati</taxon>
        <taxon>Pseudomonadota</taxon>
        <taxon>Alphaproteobacteria</taxon>
        <taxon>Geminicoccales</taxon>
        <taxon>Geminicoccaceae</taxon>
        <taxon>Tistrella</taxon>
    </lineage>
</organism>
<feature type="transmembrane region" description="Helical" evidence="7">
    <location>
        <begin position="415"/>
        <end position="436"/>
    </location>
</feature>
<comment type="subcellular location">
    <subcellularLocation>
        <location evidence="1 7">Cell inner membrane</location>
        <topology evidence="1 7">Multi-pass membrane protein</topology>
    </subcellularLocation>
</comment>
<evidence type="ECO:0000259" key="8">
    <source>
        <dbReference type="Pfam" id="PF06808"/>
    </source>
</evidence>
<feature type="transmembrane region" description="Helical" evidence="7">
    <location>
        <begin position="145"/>
        <end position="165"/>
    </location>
</feature>
<comment type="caution">
    <text evidence="9">The sequence shown here is derived from an EMBL/GenBank/DDBJ whole genome shotgun (WGS) entry which is preliminary data.</text>
</comment>
<dbReference type="AlphaFoldDB" id="A0A162KYC6"/>
<comment type="function">
    <text evidence="7">Part of the tripartite ATP-independent periplasmic (TRAP) transport system.</text>
</comment>
<dbReference type="RefSeq" id="WP_062764273.1">
    <property type="nucleotide sequence ID" value="NZ_CP121043.1"/>
</dbReference>
<feature type="transmembrane region" description="Helical" evidence="7">
    <location>
        <begin position="282"/>
        <end position="307"/>
    </location>
</feature>
<feature type="transmembrane region" description="Helical" evidence="7">
    <location>
        <begin position="369"/>
        <end position="395"/>
    </location>
</feature>
<evidence type="ECO:0000256" key="7">
    <source>
        <dbReference type="RuleBase" id="RU369079"/>
    </source>
</evidence>
<gene>
    <name evidence="9" type="ORF">AUP44_05540</name>
</gene>
<proteinExistence type="inferred from homology"/>
<evidence type="ECO:0000256" key="6">
    <source>
        <dbReference type="ARBA" id="ARBA00023136"/>
    </source>
</evidence>
<feature type="transmembrane region" description="Helical" evidence="7">
    <location>
        <begin position="223"/>
        <end position="246"/>
    </location>
</feature>
<evidence type="ECO:0000256" key="3">
    <source>
        <dbReference type="ARBA" id="ARBA00022519"/>
    </source>
</evidence>
<evidence type="ECO:0000313" key="9">
    <source>
        <dbReference type="EMBL" id="KYO52444.1"/>
    </source>
</evidence>
<dbReference type="InterPro" id="IPR004681">
    <property type="entry name" value="TRAP_DctM"/>
</dbReference>
<dbReference type="GO" id="GO:0005886">
    <property type="term" value="C:plasma membrane"/>
    <property type="evidence" value="ECO:0007669"/>
    <property type="project" value="UniProtKB-SubCell"/>
</dbReference>
<evidence type="ECO:0000256" key="5">
    <source>
        <dbReference type="ARBA" id="ARBA00022989"/>
    </source>
</evidence>
<dbReference type="PANTHER" id="PTHR33362:SF7">
    <property type="entry name" value="SLL1103 PROTEIN"/>
    <property type="match status" value="1"/>
</dbReference>
<feature type="transmembrane region" description="Helical" evidence="7">
    <location>
        <begin position="327"/>
        <end position="357"/>
    </location>
</feature>
<keyword evidence="3 7" id="KW-0997">Cell inner membrane</keyword>
<evidence type="ECO:0000256" key="2">
    <source>
        <dbReference type="ARBA" id="ARBA00022475"/>
    </source>
</evidence>
<dbReference type="NCBIfam" id="TIGR00786">
    <property type="entry name" value="dctM"/>
    <property type="match status" value="1"/>
</dbReference>
<feature type="transmembrane region" description="Helical" evidence="7">
    <location>
        <begin position="89"/>
        <end position="111"/>
    </location>
</feature>
<name>A0A162KYC6_9PROT</name>
<feature type="transmembrane region" description="Helical" evidence="7">
    <location>
        <begin position="252"/>
        <end position="270"/>
    </location>
</feature>
<dbReference type="Pfam" id="PF06808">
    <property type="entry name" value="DctM"/>
    <property type="match status" value="1"/>
</dbReference>
<feature type="transmembrane region" description="Helical" evidence="7">
    <location>
        <begin position="7"/>
        <end position="40"/>
    </location>
</feature>
<reference evidence="9 10" key="1">
    <citation type="submission" date="2015-12" db="EMBL/GenBank/DDBJ databases">
        <title>Genome sequence of Tistrella mobilis MCCC 1A02139.</title>
        <authorList>
            <person name="Lu L."/>
            <person name="Lai Q."/>
            <person name="Shao Z."/>
            <person name="Qian P."/>
        </authorList>
    </citation>
    <scope>NUCLEOTIDE SEQUENCE [LARGE SCALE GENOMIC DNA]</scope>
    <source>
        <strain evidence="9 10">MCCC 1A02139</strain>
    </source>
</reference>
<feature type="transmembrane region" description="Helical" evidence="7">
    <location>
        <begin position="117"/>
        <end position="138"/>
    </location>
</feature>
<dbReference type="GO" id="GO:0022857">
    <property type="term" value="F:transmembrane transporter activity"/>
    <property type="evidence" value="ECO:0007669"/>
    <property type="project" value="UniProtKB-UniRule"/>
</dbReference>
<feature type="transmembrane region" description="Helical" evidence="7">
    <location>
        <begin position="177"/>
        <end position="202"/>
    </location>
</feature>
<comment type="similarity">
    <text evidence="7">Belongs to the TRAP transporter large permease family.</text>
</comment>